<reference evidence="2" key="1">
    <citation type="journal article" date="2022" name="bioRxiv">
        <title>Sequencing and chromosome-scale assembly of the giantPleurodeles waltlgenome.</title>
        <authorList>
            <person name="Brown T."/>
            <person name="Elewa A."/>
            <person name="Iarovenko S."/>
            <person name="Subramanian E."/>
            <person name="Araus A.J."/>
            <person name="Petzold A."/>
            <person name="Susuki M."/>
            <person name="Suzuki K.-i.T."/>
            <person name="Hayashi T."/>
            <person name="Toyoda A."/>
            <person name="Oliveira C."/>
            <person name="Osipova E."/>
            <person name="Leigh N.D."/>
            <person name="Simon A."/>
            <person name="Yun M.H."/>
        </authorList>
    </citation>
    <scope>NUCLEOTIDE SEQUENCE</scope>
    <source>
        <strain evidence="2">20211129_DDA</strain>
        <tissue evidence="2">Liver</tissue>
    </source>
</reference>
<keyword evidence="3" id="KW-1185">Reference proteome</keyword>
<evidence type="ECO:0000256" key="1">
    <source>
        <dbReference type="SAM" id="MobiDB-lite"/>
    </source>
</evidence>
<name>A0AAV7MR83_PLEWA</name>
<evidence type="ECO:0000313" key="2">
    <source>
        <dbReference type="EMBL" id="KAJ1106260.1"/>
    </source>
</evidence>
<evidence type="ECO:0000313" key="3">
    <source>
        <dbReference type="Proteomes" id="UP001066276"/>
    </source>
</evidence>
<organism evidence="2 3">
    <name type="scientific">Pleurodeles waltl</name>
    <name type="common">Iberian ribbed newt</name>
    <dbReference type="NCBI Taxonomy" id="8319"/>
    <lineage>
        <taxon>Eukaryota</taxon>
        <taxon>Metazoa</taxon>
        <taxon>Chordata</taxon>
        <taxon>Craniata</taxon>
        <taxon>Vertebrata</taxon>
        <taxon>Euteleostomi</taxon>
        <taxon>Amphibia</taxon>
        <taxon>Batrachia</taxon>
        <taxon>Caudata</taxon>
        <taxon>Salamandroidea</taxon>
        <taxon>Salamandridae</taxon>
        <taxon>Pleurodelinae</taxon>
        <taxon>Pleurodeles</taxon>
    </lineage>
</organism>
<dbReference type="EMBL" id="JANPWB010000013">
    <property type="protein sequence ID" value="KAJ1106260.1"/>
    <property type="molecule type" value="Genomic_DNA"/>
</dbReference>
<comment type="caution">
    <text evidence="2">The sequence shown here is derived from an EMBL/GenBank/DDBJ whole genome shotgun (WGS) entry which is preliminary data.</text>
</comment>
<dbReference type="Proteomes" id="UP001066276">
    <property type="component" value="Chromosome 9"/>
</dbReference>
<dbReference type="AlphaFoldDB" id="A0AAV7MR83"/>
<feature type="region of interest" description="Disordered" evidence="1">
    <location>
        <begin position="43"/>
        <end position="63"/>
    </location>
</feature>
<gene>
    <name evidence="2" type="ORF">NDU88_003663</name>
</gene>
<protein>
    <submittedName>
        <fullName evidence="2">Uncharacterized protein</fullName>
    </submittedName>
</protein>
<feature type="non-terminal residue" evidence="2">
    <location>
        <position position="1"/>
    </location>
</feature>
<accession>A0AAV7MR83</accession>
<sequence length="63" mass="7084">DAWCYRLCTQPRRRYMSGASVSPVTYTSAPTWIPHVIVQRRRGNRSSCPEVDEPGPLSAPPLL</sequence>
<proteinExistence type="predicted"/>